<accession>A0A432ZMT4</accession>
<evidence type="ECO:0000256" key="1">
    <source>
        <dbReference type="ARBA" id="ARBA00022741"/>
    </source>
</evidence>
<dbReference type="SUPFAM" id="SSF50891">
    <property type="entry name" value="Cyclophilin-like"/>
    <property type="match status" value="1"/>
</dbReference>
<comment type="caution">
    <text evidence="5">The sequence shown here is derived from an EMBL/GenBank/DDBJ whole genome shotgun (WGS) entry which is preliminary data.</text>
</comment>
<dbReference type="Gene3D" id="2.40.100.10">
    <property type="entry name" value="Cyclophilin-like"/>
    <property type="match status" value="1"/>
</dbReference>
<dbReference type="InterPro" id="IPR029000">
    <property type="entry name" value="Cyclophilin-like_dom_sf"/>
</dbReference>
<dbReference type="PANTHER" id="PTHR43309">
    <property type="entry name" value="5-OXOPROLINASE SUBUNIT C"/>
    <property type="match status" value="1"/>
</dbReference>
<name>A0A432ZMT4_9GAMM</name>
<evidence type="ECO:0000259" key="4">
    <source>
        <dbReference type="SMART" id="SM00797"/>
    </source>
</evidence>
<dbReference type="AlphaFoldDB" id="A0A432ZMT4"/>
<dbReference type="GO" id="GO:0016787">
    <property type="term" value="F:hydrolase activity"/>
    <property type="evidence" value="ECO:0007669"/>
    <property type="project" value="UniProtKB-KW"/>
</dbReference>
<keyword evidence="3" id="KW-0067">ATP-binding</keyword>
<dbReference type="InterPro" id="IPR003778">
    <property type="entry name" value="CT_A_B"/>
</dbReference>
<protein>
    <submittedName>
        <fullName evidence="5">Allophanate hydrolase</fullName>
    </submittedName>
</protein>
<evidence type="ECO:0000313" key="5">
    <source>
        <dbReference type="EMBL" id="RUO79172.1"/>
    </source>
</evidence>
<dbReference type="Pfam" id="PF02626">
    <property type="entry name" value="CT_A_B"/>
    <property type="match status" value="1"/>
</dbReference>
<dbReference type="EMBL" id="PIQG01000001">
    <property type="protein sequence ID" value="RUO79172.1"/>
    <property type="molecule type" value="Genomic_DNA"/>
</dbReference>
<dbReference type="Proteomes" id="UP000288279">
    <property type="component" value="Unassembled WGS sequence"/>
</dbReference>
<keyword evidence="1" id="KW-0547">Nucleotide-binding</keyword>
<evidence type="ECO:0000256" key="3">
    <source>
        <dbReference type="ARBA" id="ARBA00022840"/>
    </source>
</evidence>
<evidence type="ECO:0000313" key="6">
    <source>
        <dbReference type="Proteomes" id="UP000288279"/>
    </source>
</evidence>
<organism evidence="5 6">
    <name type="scientific">Pseudidiomarina taiwanensis</name>
    <dbReference type="NCBI Taxonomy" id="337250"/>
    <lineage>
        <taxon>Bacteria</taxon>
        <taxon>Pseudomonadati</taxon>
        <taxon>Pseudomonadota</taxon>
        <taxon>Gammaproteobacteria</taxon>
        <taxon>Alteromonadales</taxon>
        <taxon>Idiomarinaceae</taxon>
        <taxon>Pseudidiomarina</taxon>
    </lineage>
</organism>
<keyword evidence="6" id="KW-1185">Reference proteome</keyword>
<dbReference type="GO" id="GO:0005524">
    <property type="term" value="F:ATP binding"/>
    <property type="evidence" value="ECO:0007669"/>
    <property type="project" value="UniProtKB-KW"/>
</dbReference>
<reference evidence="5 6" key="1">
    <citation type="journal article" date="2011" name="Front. Microbiol.">
        <title>Genomic signatures of strain selection and enhancement in Bacillus atrophaeus var. globigii, a historical biowarfare simulant.</title>
        <authorList>
            <person name="Gibbons H.S."/>
            <person name="Broomall S.M."/>
            <person name="McNew L.A."/>
            <person name="Daligault H."/>
            <person name="Chapman C."/>
            <person name="Bruce D."/>
            <person name="Karavis M."/>
            <person name="Krepps M."/>
            <person name="McGregor P.A."/>
            <person name="Hong C."/>
            <person name="Park K.H."/>
            <person name="Akmal A."/>
            <person name="Feldman A."/>
            <person name="Lin J.S."/>
            <person name="Chang W.E."/>
            <person name="Higgs B.W."/>
            <person name="Demirev P."/>
            <person name="Lindquist J."/>
            <person name="Liem A."/>
            <person name="Fochler E."/>
            <person name="Read T.D."/>
            <person name="Tapia R."/>
            <person name="Johnson S."/>
            <person name="Bishop-Lilly K.A."/>
            <person name="Detter C."/>
            <person name="Han C."/>
            <person name="Sozhamannan S."/>
            <person name="Rosenzweig C.N."/>
            <person name="Skowronski E.W."/>
        </authorList>
    </citation>
    <scope>NUCLEOTIDE SEQUENCE [LARGE SCALE GENOMIC DNA]</scope>
    <source>
        <strain evidence="5 6">PIT1</strain>
    </source>
</reference>
<keyword evidence="2 5" id="KW-0378">Hydrolase</keyword>
<dbReference type="SMART" id="SM00797">
    <property type="entry name" value="AHS2"/>
    <property type="match status" value="1"/>
</dbReference>
<dbReference type="InterPro" id="IPR052708">
    <property type="entry name" value="PxpC"/>
</dbReference>
<evidence type="ECO:0000256" key="2">
    <source>
        <dbReference type="ARBA" id="ARBA00022801"/>
    </source>
</evidence>
<dbReference type="PANTHER" id="PTHR43309:SF4">
    <property type="entry name" value="CARBOXYLTRANSFERASE DOMAIN-CONTAINING PROTEIN"/>
    <property type="match status" value="1"/>
</dbReference>
<dbReference type="RefSeq" id="WP_126824625.1">
    <property type="nucleotide sequence ID" value="NZ_PIQG01000001.1"/>
</dbReference>
<feature type="domain" description="Carboxyltransferase" evidence="4">
    <location>
        <begin position="25"/>
        <end position="307"/>
    </location>
</feature>
<dbReference type="OrthoDB" id="9768696at2"/>
<proteinExistence type="predicted"/>
<gene>
    <name evidence="5" type="ORF">CWI83_01275</name>
</gene>
<sequence>MTVLTILQPGLAATLQDRGRFGYLQRGISLGGPMDENAFLWANRLLLNDSNCAQIEVTLGGFKGQVEQSTWFSLTGGLNWFIDQRPVKAWQNYFIEAGSSIEARPGAGLRGYLAVVGGFKAVPVYGSVATVSRDQLGGLQGQGRLLQVNDELCAVAAPAHASTQINRRPQRQFIPNYSDPLEIPLIATGQYEMFSAPMRELFTRQSYTVTAEQDRMGMRLEGDEPIEVPERNLISEPLPVGAVQVPAGGQPIVMLRDRQSLGGYHKIGTVTWHGLNRLSQAVAGTKLRFYWQSMAAAEAEYVAVMRFFNLAR</sequence>